<evidence type="ECO:0000256" key="1">
    <source>
        <dbReference type="SAM" id="MobiDB-lite"/>
    </source>
</evidence>
<keyword evidence="3" id="KW-1185">Reference proteome</keyword>
<feature type="compositionally biased region" description="Low complexity" evidence="1">
    <location>
        <begin position="23"/>
        <end position="37"/>
    </location>
</feature>
<dbReference type="RefSeq" id="XP_025595984.1">
    <property type="nucleotide sequence ID" value="XM_025744387.1"/>
</dbReference>
<gene>
    <name evidence="2" type="ORF">FA09DRAFT_341017</name>
</gene>
<organism evidence="2 3">
    <name type="scientific">Tilletiopsis washingtonensis</name>
    <dbReference type="NCBI Taxonomy" id="58919"/>
    <lineage>
        <taxon>Eukaryota</taxon>
        <taxon>Fungi</taxon>
        <taxon>Dikarya</taxon>
        <taxon>Basidiomycota</taxon>
        <taxon>Ustilaginomycotina</taxon>
        <taxon>Exobasidiomycetes</taxon>
        <taxon>Entylomatales</taxon>
        <taxon>Entylomatales incertae sedis</taxon>
        <taxon>Tilletiopsis</taxon>
    </lineage>
</organism>
<feature type="compositionally biased region" description="Low complexity" evidence="1">
    <location>
        <begin position="78"/>
        <end position="97"/>
    </location>
</feature>
<dbReference type="AlphaFoldDB" id="A0A316Z666"/>
<feature type="compositionally biased region" description="Polar residues" evidence="1">
    <location>
        <begin position="143"/>
        <end position="160"/>
    </location>
</feature>
<dbReference type="Proteomes" id="UP000245946">
    <property type="component" value="Unassembled WGS sequence"/>
</dbReference>
<dbReference type="GeneID" id="37271931"/>
<evidence type="ECO:0000313" key="2">
    <source>
        <dbReference type="EMBL" id="PWN95705.1"/>
    </source>
</evidence>
<evidence type="ECO:0000313" key="3">
    <source>
        <dbReference type="Proteomes" id="UP000245946"/>
    </source>
</evidence>
<feature type="region of interest" description="Disordered" evidence="1">
    <location>
        <begin position="575"/>
        <end position="595"/>
    </location>
</feature>
<feature type="compositionally biased region" description="Polar residues" evidence="1">
    <location>
        <begin position="445"/>
        <end position="463"/>
    </location>
</feature>
<feature type="region of interest" description="Disordered" evidence="1">
    <location>
        <begin position="1"/>
        <end position="108"/>
    </location>
</feature>
<protein>
    <submittedName>
        <fullName evidence="2">Uncharacterized protein</fullName>
    </submittedName>
</protein>
<dbReference type="EMBL" id="KZ819303">
    <property type="protein sequence ID" value="PWN95705.1"/>
    <property type="molecule type" value="Genomic_DNA"/>
</dbReference>
<feature type="region of interest" description="Disordered" evidence="1">
    <location>
        <begin position="214"/>
        <end position="273"/>
    </location>
</feature>
<feature type="region of interest" description="Disordered" evidence="1">
    <location>
        <begin position="143"/>
        <end position="185"/>
    </location>
</feature>
<proteinExistence type="predicted"/>
<feature type="region of interest" description="Disordered" evidence="1">
    <location>
        <begin position="541"/>
        <end position="560"/>
    </location>
</feature>
<name>A0A316Z666_9BASI</name>
<feature type="compositionally biased region" description="Basic residues" evidence="1">
    <location>
        <begin position="471"/>
        <end position="481"/>
    </location>
</feature>
<feature type="compositionally biased region" description="Low complexity" evidence="1">
    <location>
        <begin position="425"/>
        <end position="442"/>
    </location>
</feature>
<feature type="region of interest" description="Disordered" evidence="1">
    <location>
        <begin position="425"/>
        <end position="507"/>
    </location>
</feature>
<dbReference type="STRING" id="58919.A0A316Z666"/>
<reference evidence="2 3" key="1">
    <citation type="journal article" date="2018" name="Mol. Biol. Evol.">
        <title>Broad Genomic Sampling Reveals a Smut Pathogenic Ancestry of the Fungal Clade Ustilaginomycotina.</title>
        <authorList>
            <person name="Kijpornyongpan T."/>
            <person name="Mondo S.J."/>
            <person name="Barry K."/>
            <person name="Sandor L."/>
            <person name="Lee J."/>
            <person name="Lipzen A."/>
            <person name="Pangilinan J."/>
            <person name="LaButti K."/>
            <person name="Hainaut M."/>
            <person name="Henrissat B."/>
            <person name="Grigoriev I.V."/>
            <person name="Spatafora J.W."/>
            <person name="Aime M.C."/>
        </authorList>
    </citation>
    <scope>NUCLEOTIDE SEQUENCE [LARGE SCALE GENOMIC DNA]</scope>
    <source>
        <strain evidence="2 3">MCA 4186</strain>
    </source>
</reference>
<sequence length="595" mass="62487">MCDHEARAAPPTASGSGTAHLDTYTPPASSAAPATASGSNTFPGNGTVPWVTVLSHASHVPSPLSQGELAPSYAHSQSHGSGSPPAGDAAAHASPQHSPDVSAPPHSASFASWSTAFNDESQRSNSADGVALLSETALASSQGAATHYGSHSQQAASRNASPERAAATAGRGMPMPAASYSQAPPTASISPAMLVGTQYAPLLLQNQELQQQQHMQRQQQQYHLQQRMQQQQAQQAQQPPQAQQKHAQYGQARPQPAQQQEPEQQEQQPNAFQQQNASFNSAAPVGLSAQDEALFNQLRESPLLGHYLQHTFGDLHRRIEAAGRHNDDVRQQLQTEERAVTAQRVEVNSLAAEQRRWAAAAEEWSLLRTHELDAWEQRLAHRSLLLMQRENAVGLQRPSEAEQARAEALVTNSSFLQSHSSFLLPTSSSSAAAPPIRRSSALQERGQNGSSQPSVNSPAQQEQEVVEPPLKKKRASPKPKTRGTSATAAKRGSGRAPRMTKAKKLAQAQADEAAADAAAAAAVAAATGSVAVPAVVAESSVAARTRANDSPLFSPRPSTGEKEFAGTAFAGAAPLARSAATSASPPAAASASAPR</sequence>
<accession>A0A316Z666</accession>